<dbReference type="PANTHER" id="PTHR30405:SF11">
    <property type="entry name" value="RNA-GUIDED DNA ENDONUCLEASE RV2885C-RELATED"/>
    <property type="match status" value="1"/>
</dbReference>
<evidence type="ECO:0000313" key="4">
    <source>
        <dbReference type="Proteomes" id="UP000175835"/>
    </source>
</evidence>
<organism evidence="3 4">
    <name type="scientific">Bacillus mycoides</name>
    <dbReference type="NCBI Taxonomy" id="1405"/>
    <lineage>
        <taxon>Bacteria</taxon>
        <taxon>Bacillati</taxon>
        <taxon>Bacillota</taxon>
        <taxon>Bacilli</taxon>
        <taxon>Bacillales</taxon>
        <taxon>Bacillaceae</taxon>
        <taxon>Bacillus</taxon>
        <taxon>Bacillus cereus group</taxon>
    </lineage>
</organism>
<dbReference type="Pfam" id="PF07282">
    <property type="entry name" value="Cas12f1-like_TNB"/>
    <property type="match status" value="1"/>
</dbReference>
<dbReference type="PANTHER" id="PTHR30405">
    <property type="entry name" value="TRANSPOSASE"/>
    <property type="match status" value="1"/>
</dbReference>
<dbReference type="PATRIC" id="fig|86662.23.peg.2417"/>
<dbReference type="RefSeq" id="WP_070157290.1">
    <property type="nucleotide sequence ID" value="NZ_LXLM01000027.1"/>
</dbReference>
<accession>A0A1E8BPX1</accession>
<dbReference type="Proteomes" id="UP000175835">
    <property type="component" value="Unassembled WGS sequence"/>
</dbReference>
<comment type="caution">
    <text evidence="3">The sequence shown here is derived from an EMBL/GenBank/DDBJ whole genome shotgun (WGS) entry which is preliminary data.</text>
</comment>
<evidence type="ECO:0000313" key="3">
    <source>
        <dbReference type="EMBL" id="OFD95371.1"/>
    </source>
</evidence>
<dbReference type="NCBIfam" id="TIGR01766">
    <property type="entry name" value="IS200/IS605 family accessory protein TnpB-like domain"/>
    <property type="match status" value="1"/>
</dbReference>
<dbReference type="InterPro" id="IPR010095">
    <property type="entry name" value="Cas12f1-like_TNB"/>
</dbReference>
<dbReference type="EMBL" id="LXLX01000027">
    <property type="protein sequence ID" value="OFD95371.1"/>
    <property type="molecule type" value="Genomic_DNA"/>
</dbReference>
<evidence type="ECO:0000256" key="1">
    <source>
        <dbReference type="ARBA" id="ARBA00023125"/>
    </source>
</evidence>
<keyword evidence="1" id="KW-0238">DNA-binding</keyword>
<dbReference type="GO" id="GO:0003677">
    <property type="term" value="F:DNA binding"/>
    <property type="evidence" value="ECO:0007669"/>
    <property type="project" value="UniProtKB-KW"/>
</dbReference>
<dbReference type="InterPro" id="IPR051399">
    <property type="entry name" value="RNA-guided_DNA_endo/Transpos"/>
</dbReference>
<gene>
    <name evidence="3" type="ORF">BWGOE11_24800</name>
</gene>
<proteinExistence type="predicted"/>
<protein>
    <submittedName>
        <fullName evidence="3">Transposase</fullName>
    </submittedName>
</protein>
<dbReference type="AlphaFoldDB" id="A0A1E8BPX1"/>
<sequence length="359" mass="41486">MSQTLTVKVKLIPIKEQIRLLEQSSHEYIKVINTLVSEMVKAKKSTKKSTKDIEANIPSAVKNQAIKDAKSLFAIKVKKSHYKIIPILKRPVCVWNNQNYSFDSTHISIPFKRNGKSTRVKIRALLSDKNNRNLNLLKHKLGTLRITMKSNKWMAQISVTLPTNERVGTKILGVDLGLKVPAVAITDDDKIRFFGNGRQNKCKKRKFRCIRKKLGKAKKVNAIRRLDDKEQRWMQDKDHKISREIINFAIVNHISVIRLEQLTNIRQTARTSRKNEKNLHTWSFYRLSKFIEYKAILADIQVEYVNPAYTSQSCPKCAEKNRAQDRKYKCQCGFETHRDIFGAMNIRYATVIDGNSQSA</sequence>
<evidence type="ECO:0000259" key="2">
    <source>
        <dbReference type="Pfam" id="PF07282"/>
    </source>
</evidence>
<feature type="domain" description="Cas12f1-like TNB" evidence="2">
    <location>
        <begin position="284"/>
        <end position="346"/>
    </location>
</feature>
<reference evidence="3 4" key="1">
    <citation type="submission" date="2016-05" db="EMBL/GenBank/DDBJ databases">
        <title>Bacillus thuringiensis and Bacillus weihenstephanensis as novel biocontrol agents of wilt causing Verticillium species.</title>
        <authorList>
            <person name="Hollensteiner J."/>
            <person name="Wemheuer F."/>
            <person name="Harting R."/>
            <person name="Kolarzyk A."/>
            <person name="Diaz-Valerio S."/>
            <person name="Poehlein A."/>
            <person name="Brzuszkiewicz E."/>
            <person name="Nesemann K."/>
            <person name="Braus-Stromeyer S."/>
            <person name="Braus G."/>
            <person name="Daniel R."/>
            <person name="Liesegang H."/>
        </authorList>
    </citation>
    <scope>NUCLEOTIDE SEQUENCE [LARGE SCALE GENOMIC DNA]</scope>
    <source>
        <strain evidence="3 4">GOE11</strain>
    </source>
</reference>
<name>A0A1E8BPX1_BACMY</name>
<dbReference type="NCBIfam" id="NF040570">
    <property type="entry name" value="guided_TnpB"/>
    <property type="match status" value="1"/>
</dbReference>